<geneLocation type="plasmid" evidence="4">
    <name>pses189</name>
</geneLocation>
<dbReference type="AlphaFoldDB" id="A0A084E9J7"/>
<dbReference type="EMBL" id="CP020927">
    <property type="protein sequence ID" value="ATP22015.1"/>
    <property type="molecule type" value="Genomic_DNA"/>
</dbReference>
<gene>
    <name evidence="1" type="ORF">BV87_26585</name>
    <name evidence="2" type="ORF">CP98_04735</name>
</gene>
<evidence type="ECO:0000313" key="3">
    <source>
        <dbReference type="Proteomes" id="UP000028534"/>
    </source>
</evidence>
<evidence type="ECO:0000313" key="4">
    <source>
        <dbReference type="Proteomes" id="UP000037029"/>
    </source>
</evidence>
<dbReference type="Proteomes" id="UP000028534">
    <property type="component" value="Unassembled WGS sequence"/>
</dbReference>
<evidence type="ECO:0000313" key="2">
    <source>
        <dbReference type="EMBL" id="KEZ14639.1"/>
    </source>
</evidence>
<reference evidence="2 3" key="1">
    <citation type="submission" date="2014-03" db="EMBL/GenBank/DDBJ databases">
        <title>Genome sequence of Sphingobium yanoikuyae B1.</title>
        <authorList>
            <person name="Gan H.M."/>
            <person name="Gan H.Y."/>
            <person name="Savka M.A."/>
        </authorList>
    </citation>
    <scope>NUCLEOTIDE SEQUENCE [LARGE SCALE GENOMIC DNA]</scope>
    <source>
        <strain evidence="2 3">B1</strain>
    </source>
</reference>
<reference evidence="1 4" key="2">
    <citation type="submission" date="2017-04" db="EMBL/GenBank/DDBJ databases">
        <title>Characterization, genome and methylation analysis of a phthalic acid esters degrading strain Sphingobium yanoikuyae SHJ.</title>
        <authorList>
            <person name="Feng L."/>
        </authorList>
    </citation>
    <scope>NUCLEOTIDE SEQUENCE [LARGE SCALE GENOMIC DNA]</scope>
    <source>
        <strain evidence="1 4">SHJ</strain>
        <plasmid evidence="4">Plasmid pses189</plasmid>
        <plasmid evidence="1">pSES189</plasmid>
    </source>
</reference>
<sequence length="142" mass="15942">MSAESASRLGDVVVKRPNGDCLYTLHLSADGVILCTVVGFWEVADADRFLLDYARFIRSARGSQKPLRILVDLTDSNVMTQSLADRFATAHRELFREQDRRAYVVTTSLQSIQQKRAASYGHMKVFLDADAAYQWLLAPAED</sequence>
<dbReference type="EMBL" id="JGVR01000049">
    <property type="protein sequence ID" value="KEZ14639.1"/>
    <property type="molecule type" value="Genomic_DNA"/>
</dbReference>
<dbReference type="RefSeq" id="WP_026109152.1">
    <property type="nucleotide sequence ID" value="NZ_CP020927.1"/>
</dbReference>
<dbReference type="PATRIC" id="fig|13690.10.peg.4881"/>
<geneLocation type="plasmid" evidence="1">
    <name>pSES189</name>
</geneLocation>
<protein>
    <recommendedName>
        <fullName evidence="5">STAS/SEC14 domain-containing protein</fullName>
    </recommendedName>
</protein>
<proteinExistence type="predicted"/>
<evidence type="ECO:0008006" key="5">
    <source>
        <dbReference type="Google" id="ProtNLM"/>
    </source>
</evidence>
<dbReference type="Proteomes" id="UP000037029">
    <property type="component" value="Plasmid pses189"/>
</dbReference>
<keyword evidence="1" id="KW-0614">Plasmid</keyword>
<evidence type="ECO:0000313" key="1">
    <source>
        <dbReference type="EMBL" id="ATP22015.1"/>
    </source>
</evidence>
<name>A0A084E9J7_SPHYA</name>
<organism evidence="2 3">
    <name type="scientific">Sphingobium yanoikuyae</name>
    <name type="common">Sphingomonas yanoikuyae</name>
    <dbReference type="NCBI Taxonomy" id="13690"/>
    <lineage>
        <taxon>Bacteria</taxon>
        <taxon>Pseudomonadati</taxon>
        <taxon>Pseudomonadota</taxon>
        <taxon>Alphaproteobacteria</taxon>
        <taxon>Sphingomonadales</taxon>
        <taxon>Sphingomonadaceae</taxon>
        <taxon>Sphingobium</taxon>
    </lineage>
</organism>
<accession>A0A084E9J7</accession>